<dbReference type="AlphaFoldDB" id="A0A9P6N3T6"/>
<evidence type="ECO:0000256" key="2">
    <source>
        <dbReference type="SAM" id="Phobius"/>
    </source>
</evidence>
<sequence>MATTTAPGIITTKTTVAATSKPATTTAAQATTTVRTIGSTTTAVNLTTTSVIHTTSTTISSSSHTTTNKSASSTTTTTTTSISTGNAIGESSSGNGMSTGGIVGVVIAIILVFIGSIVGGFFLLKQRRKRLMLVGKNSRNYNGYPEPDLDKPKAPFRREGRPSSGYISNSGYGVLPPGGNGLHSESGIYNDKSLYADAAGLGGPRMSQSGFGSTRSIGGESYTQMSNGMFVPTGRHNGDASPTSPLSPGDGSRTESGKNLRASRTDSVDLNPEQLERERQLDLQQQARLLSMGGGEGGGPISPPLPPLPSSNSPSSPTFAGPYPYPRPMNQAAFRGPSGDVPPIPQRPTSYYSQPYGPNGGYQYQQYPQGGPRPQTEFYPQQQHPYPQYPSGSQDMRPMAQFQPGSMSSPDLPPANEKQELGQLGLASTAVMSSISNPNLLSSLANEKQELEQSDLVSAAAMSSTSEDFSQNTAVATPVIGAMVDSHGRIGQESYVVSNPESEISNSANNSNNSTDNKAVVAEKEEYQESMHGDPSAAVAPFPLVNSTLQ</sequence>
<protein>
    <submittedName>
        <fullName evidence="3">Uncharacterized protein</fullName>
    </submittedName>
</protein>
<feature type="region of interest" description="Disordered" evidence="1">
    <location>
        <begin position="497"/>
        <end position="550"/>
    </location>
</feature>
<dbReference type="PANTHER" id="PTHR16021:SF23">
    <property type="entry name" value="FI18411P1-RELATED"/>
    <property type="match status" value="1"/>
</dbReference>
<feature type="transmembrane region" description="Helical" evidence="2">
    <location>
        <begin position="102"/>
        <end position="124"/>
    </location>
</feature>
<feature type="compositionally biased region" description="Polar residues" evidence="1">
    <location>
        <begin position="85"/>
        <end position="94"/>
    </location>
</feature>
<evidence type="ECO:0000313" key="4">
    <source>
        <dbReference type="Proteomes" id="UP000703661"/>
    </source>
</evidence>
<name>A0A9P6N3T6_9FUNG</name>
<feature type="compositionally biased region" description="Low complexity" evidence="1">
    <location>
        <begin position="351"/>
        <end position="390"/>
    </location>
</feature>
<feature type="compositionally biased region" description="Basic and acidic residues" evidence="1">
    <location>
        <begin position="521"/>
        <end position="532"/>
    </location>
</feature>
<feature type="region of interest" description="Disordered" evidence="1">
    <location>
        <begin position="206"/>
        <end position="274"/>
    </location>
</feature>
<feature type="compositionally biased region" description="Polar residues" evidence="1">
    <location>
        <begin position="206"/>
        <end position="227"/>
    </location>
</feature>
<dbReference type="InterPro" id="IPR052660">
    <property type="entry name" value="Erythrocyte_Invasion_ImmMod"/>
</dbReference>
<dbReference type="EMBL" id="JAAAID010000101">
    <property type="protein sequence ID" value="KAG0022508.1"/>
    <property type="molecule type" value="Genomic_DNA"/>
</dbReference>
<evidence type="ECO:0000256" key="1">
    <source>
        <dbReference type="SAM" id="MobiDB-lite"/>
    </source>
</evidence>
<feature type="compositionally biased region" description="Low complexity" evidence="1">
    <location>
        <begin position="498"/>
        <end position="514"/>
    </location>
</feature>
<dbReference type="Proteomes" id="UP000703661">
    <property type="component" value="Unassembled WGS sequence"/>
</dbReference>
<accession>A0A9P6N3T6</accession>
<gene>
    <name evidence="3" type="ORF">BGZ80_000079</name>
</gene>
<keyword evidence="2" id="KW-0812">Transmembrane</keyword>
<comment type="caution">
    <text evidence="3">The sequence shown here is derived from an EMBL/GenBank/DDBJ whole genome shotgun (WGS) entry which is preliminary data.</text>
</comment>
<feature type="compositionally biased region" description="Basic and acidic residues" evidence="1">
    <location>
        <begin position="148"/>
        <end position="161"/>
    </location>
</feature>
<keyword evidence="4" id="KW-1185">Reference proteome</keyword>
<feature type="region of interest" description="Disordered" evidence="1">
    <location>
        <begin position="55"/>
        <end position="94"/>
    </location>
</feature>
<keyword evidence="2" id="KW-1133">Transmembrane helix</keyword>
<evidence type="ECO:0000313" key="3">
    <source>
        <dbReference type="EMBL" id="KAG0022508.1"/>
    </source>
</evidence>
<keyword evidence="2" id="KW-0472">Membrane</keyword>
<proteinExistence type="predicted"/>
<dbReference type="PANTHER" id="PTHR16021">
    <property type="entry name" value="MANSC DOMAIN CONTAINING PROTEIN 1"/>
    <property type="match status" value="1"/>
</dbReference>
<reference evidence="3" key="1">
    <citation type="journal article" date="2020" name="Fungal Divers.">
        <title>Resolving the Mortierellaceae phylogeny through synthesis of multi-gene phylogenetics and phylogenomics.</title>
        <authorList>
            <person name="Vandepol N."/>
            <person name="Liber J."/>
            <person name="Desiro A."/>
            <person name="Na H."/>
            <person name="Kennedy M."/>
            <person name="Barry K."/>
            <person name="Grigoriev I.V."/>
            <person name="Miller A.N."/>
            <person name="O'Donnell K."/>
            <person name="Stajich J.E."/>
            <person name="Bonito G."/>
        </authorList>
    </citation>
    <scope>NUCLEOTIDE SEQUENCE</scope>
    <source>
        <strain evidence="3">NRRL 2769</strain>
    </source>
</reference>
<organism evidence="3 4">
    <name type="scientific">Entomortierella chlamydospora</name>
    <dbReference type="NCBI Taxonomy" id="101097"/>
    <lineage>
        <taxon>Eukaryota</taxon>
        <taxon>Fungi</taxon>
        <taxon>Fungi incertae sedis</taxon>
        <taxon>Mucoromycota</taxon>
        <taxon>Mortierellomycotina</taxon>
        <taxon>Mortierellomycetes</taxon>
        <taxon>Mortierellales</taxon>
        <taxon>Mortierellaceae</taxon>
        <taxon>Entomortierella</taxon>
    </lineage>
</organism>
<feature type="compositionally biased region" description="Basic and acidic residues" evidence="1">
    <location>
        <begin position="252"/>
        <end position="267"/>
    </location>
</feature>
<feature type="compositionally biased region" description="Low complexity" evidence="1">
    <location>
        <begin position="55"/>
        <end position="84"/>
    </location>
</feature>
<feature type="region of interest" description="Disordered" evidence="1">
    <location>
        <begin position="290"/>
        <end position="417"/>
    </location>
</feature>
<feature type="region of interest" description="Disordered" evidence="1">
    <location>
        <begin position="144"/>
        <end position="172"/>
    </location>
</feature>